<gene>
    <name evidence="7" type="ORF">QVD17_36390</name>
</gene>
<dbReference type="PANTHER" id="PTHR21227">
    <property type="entry name" value="TRNA-SPLICING ENDONUCLEASE SUBUNIT SEN2"/>
    <property type="match status" value="1"/>
</dbReference>
<evidence type="ECO:0000256" key="4">
    <source>
        <dbReference type="SAM" id="MobiDB-lite"/>
    </source>
</evidence>
<sequence length="358" mass="40130">MGVRLKGWRRGEIKLREDEDVVVVVAGDGGGSDGGGYGDEEEDDDDDDNNLRVQLLRYRGFPDLPSSPQRFQLTSCSSSVLLHWSRRQITRPAKSLAAKRPSVSSSPINCSFWHNQAVMGPRWKGKASEAKALANPMSKSVSDLQSSLIKSNSQGILSGSSVLLGSNPEQTDLLNQTCFGRPVITVDKDNQWFQLTLEEAFYLCFSLKCLKIVDGTHNIKTVNELWDYMISKKESFPDCFKAYSHLRAKNWVVRSGCQYGVDFVAYRHHPSLVHSEYSVLVFSDRNANDRLRVWSDFQCTLRLCGSVAKTLLILYVNKNGESVIGSSPSCLDGFSVDERTVTRWSPERCREDQLVGNQ</sequence>
<dbReference type="EC" id="4.6.1.16" evidence="2"/>
<dbReference type="Pfam" id="PF02778">
    <property type="entry name" value="tRNA_int_endo_N"/>
    <property type="match status" value="1"/>
</dbReference>
<evidence type="ECO:0000313" key="8">
    <source>
        <dbReference type="Proteomes" id="UP001229421"/>
    </source>
</evidence>
<dbReference type="AlphaFoldDB" id="A0AAD8NIZ1"/>
<dbReference type="GO" id="GO:0003676">
    <property type="term" value="F:nucleic acid binding"/>
    <property type="evidence" value="ECO:0007669"/>
    <property type="project" value="InterPro"/>
</dbReference>
<dbReference type="GO" id="GO:0000214">
    <property type="term" value="C:tRNA-intron endonuclease complex"/>
    <property type="evidence" value="ECO:0007669"/>
    <property type="project" value="TreeGrafter"/>
</dbReference>
<dbReference type="CDD" id="cd22363">
    <property type="entry name" value="tRNA-intron_lyase_C"/>
    <property type="match status" value="1"/>
</dbReference>
<dbReference type="Gene3D" id="3.40.1170.20">
    <property type="entry name" value="tRNA intron endonuclease, N-terminal domain"/>
    <property type="match status" value="1"/>
</dbReference>
<evidence type="ECO:0000259" key="5">
    <source>
        <dbReference type="Pfam" id="PF01974"/>
    </source>
</evidence>
<keyword evidence="8" id="KW-1185">Reference proteome</keyword>
<dbReference type="InterPro" id="IPR006676">
    <property type="entry name" value="tRNA_splic"/>
</dbReference>
<dbReference type="InterPro" id="IPR006678">
    <property type="entry name" value="tRNA_intron_Endonuc_N"/>
</dbReference>
<feature type="compositionally biased region" description="Gly residues" evidence="4">
    <location>
        <begin position="27"/>
        <end position="37"/>
    </location>
</feature>
<comment type="caution">
    <text evidence="7">The sequence shown here is derived from an EMBL/GenBank/DDBJ whole genome shotgun (WGS) entry which is preliminary data.</text>
</comment>
<evidence type="ECO:0000256" key="3">
    <source>
        <dbReference type="ARBA" id="ARBA00034031"/>
    </source>
</evidence>
<dbReference type="SUPFAM" id="SSF53032">
    <property type="entry name" value="tRNA-intron endonuclease catalytic domain-like"/>
    <property type="match status" value="1"/>
</dbReference>
<evidence type="ECO:0000259" key="6">
    <source>
        <dbReference type="Pfam" id="PF02778"/>
    </source>
</evidence>
<dbReference type="Pfam" id="PF01974">
    <property type="entry name" value="tRNA_int_endo"/>
    <property type="match status" value="1"/>
</dbReference>
<comment type="similarity">
    <text evidence="1">Belongs to the tRNA-intron endonuclease family.</text>
</comment>
<dbReference type="Proteomes" id="UP001229421">
    <property type="component" value="Unassembled WGS sequence"/>
</dbReference>
<evidence type="ECO:0000256" key="2">
    <source>
        <dbReference type="ARBA" id="ARBA00012573"/>
    </source>
</evidence>
<protein>
    <recommendedName>
        <fullName evidence="2">tRNA-intron lyase</fullName>
        <ecNumber evidence="2">4.6.1.16</ecNumber>
    </recommendedName>
</protein>
<name>A0AAD8NIZ1_TARER</name>
<proteinExistence type="inferred from homology"/>
<feature type="domain" description="tRNA intron endonuclease N-terminal" evidence="6">
    <location>
        <begin position="154"/>
        <end position="220"/>
    </location>
</feature>
<dbReference type="InterPro" id="IPR036167">
    <property type="entry name" value="tRNA_intron_Endo_cat-like_sf"/>
</dbReference>
<reference evidence="7" key="1">
    <citation type="journal article" date="2023" name="bioRxiv">
        <title>Improved chromosome-level genome assembly for marigold (Tagetes erecta).</title>
        <authorList>
            <person name="Jiang F."/>
            <person name="Yuan L."/>
            <person name="Wang S."/>
            <person name="Wang H."/>
            <person name="Xu D."/>
            <person name="Wang A."/>
            <person name="Fan W."/>
        </authorList>
    </citation>
    <scope>NUCLEOTIDE SEQUENCE</scope>
    <source>
        <strain evidence="7">WSJ</strain>
        <tissue evidence="7">Leaf</tissue>
    </source>
</reference>
<dbReference type="InterPro" id="IPR011856">
    <property type="entry name" value="tRNA_endonuc-like_dom_sf"/>
</dbReference>
<dbReference type="Gene3D" id="3.40.1350.10">
    <property type="match status" value="1"/>
</dbReference>
<feature type="compositionally biased region" description="Acidic residues" evidence="4">
    <location>
        <begin position="38"/>
        <end position="48"/>
    </location>
</feature>
<evidence type="ECO:0000256" key="1">
    <source>
        <dbReference type="ARBA" id="ARBA00008078"/>
    </source>
</evidence>
<feature type="region of interest" description="Disordered" evidence="4">
    <location>
        <begin position="24"/>
        <end position="48"/>
    </location>
</feature>
<comment type="catalytic activity">
    <reaction evidence="3">
        <text>pretRNA = a 3'-half-tRNA molecule with a 5'-OH end + a 5'-half-tRNA molecule with a 2',3'-cyclic phosphate end + an intron with a 2',3'-cyclic phosphate and a 5'-hydroxyl terminus.</text>
        <dbReference type="EC" id="4.6.1.16"/>
    </reaction>
</comment>
<dbReference type="EMBL" id="JAUHHV010000010">
    <property type="protein sequence ID" value="KAK1409861.1"/>
    <property type="molecule type" value="Genomic_DNA"/>
</dbReference>
<dbReference type="GO" id="GO:0005737">
    <property type="term" value="C:cytoplasm"/>
    <property type="evidence" value="ECO:0007669"/>
    <property type="project" value="TreeGrafter"/>
</dbReference>
<dbReference type="InterPro" id="IPR006677">
    <property type="entry name" value="tRNA_intron_Endonuc_cat-like"/>
</dbReference>
<organism evidence="7 8">
    <name type="scientific">Tagetes erecta</name>
    <name type="common">African marigold</name>
    <dbReference type="NCBI Taxonomy" id="13708"/>
    <lineage>
        <taxon>Eukaryota</taxon>
        <taxon>Viridiplantae</taxon>
        <taxon>Streptophyta</taxon>
        <taxon>Embryophyta</taxon>
        <taxon>Tracheophyta</taxon>
        <taxon>Spermatophyta</taxon>
        <taxon>Magnoliopsida</taxon>
        <taxon>eudicotyledons</taxon>
        <taxon>Gunneridae</taxon>
        <taxon>Pentapetalae</taxon>
        <taxon>asterids</taxon>
        <taxon>campanulids</taxon>
        <taxon>Asterales</taxon>
        <taxon>Asteraceae</taxon>
        <taxon>Asteroideae</taxon>
        <taxon>Heliantheae alliance</taxon>
        <taxon>Tageteae</taxon>
        <taxon>Tagetes</taxon>
    </lineage>
</organism>
<dbReference type="PANTHER" id="PTHR21227:SF0">
    <property type="entry name" value="TRNA-SPLICING ENDONUCLEASE SUBUNIT SEN2"/>
    <property type="match status" value="1"/>
</dbReference>
<dbReference type="GO" id="GO:0000213">
    <property type="term" value="F:tRNA-intron lyase activity"/>
    <property type="evidence" value="ECO:0007669"/>
    <property type="project" value="UniProtKB-EC"/>
</dbReference>
<dbReference type="GO" id="GO:0000379">
    <property type="term" value="P:tRNA-type intron splice site recognition and cleavage"/>
    <property type="evidence" value="ECO:0007669"/>
    <property type="project" value="TreeGrafter"/>
</dbReference>
<feature type="domain" description="tRNA intron endonuclease catalytic" evidence="5">
    <location>
        <begin position="240"/>
        <end position="321"/>
    </location>
</feature>
<accession>A0AAD8NIZ1</accession>
<evidence type="ECO:0000313" key="7">
    <source>
        <dbReference type="EMBL" id="KAK1409861.1"/>
    </source>
</evidence>